<dbReference type="GO" id="GO:0005737">
    <property type="term" value="C:cytoplasm"/>
    <property type="evidence" value="ECO:0007669"/>
    <property type="project" value="UniProtKB-ARBA"/>
</dbReference>
<dbReference type="PANTHER" id="PTHR23052">
    <property type="entry name" value="AXONEMAL DYNEIN LIGHT CHAIN DOMAIN-CONTAINING PROTEIN 1"/>
    <property type="match status" value="1"/>
</dbReference>
<evidence type="ECO:0000256" key="1">
    <source>
        <dbReference type="ARBA" id="ARBA00023054"/>
    </source>
</evidence>
<accession>A0A212CRC9</accession>
<feature type="non-terminal residue" evidence="2">
    <location>
        <position position="410"/>
    </location>
</feature>
<proteinExistence type="predicted"/>
<sequence>DISFLYDVKYVKGETRESAVCPPRADRALQSHDGVIVPHKPKKLTDTLIPEEFHIVSNTGVSGLECFDEKPNKRIEVVQLNDVMDTMLERAGMHKLLHILKKEQTIYNTVFHELIRQVSVDCADRGELLSKIRIVEEYHDLYTLQRERMESDIKQLMVERDIWSSATYELSVKDTSDLALLQKLTQKWRNLVNKFQQEVERNEEATRERLQSIKDGLVRWQQFFRNNTERDILFPHRRKTLESVVPDFKQWLMMLTEDRDKFSGDLLVSKYDSLKIIKRLQENWTDIGLGIFGRHKSMEGNIPPEQKLMEEILKNIARLYKEFEIRINGDNGSEINNGNMELQRQMDELHIPMIRWMVNLLILMIPDFPDPDTLINLENSVEKHDLGIAKLELDAIALAKKLTQYSSYLS</sequence>
<keyword evidence="3" id="KW-1185">Reference proteome</keyword>
<dbReference type="InterPro" id="IPR052845">
    <property type="entry name" value="Axonemal_dynein_LC_domain"/>
</dbReference>
<dbReference type="AlphaFoldDB" id="A0A212CRC9"/>
<feature type="non-terminal residue" evidence="2">
    <location>
        <position position="1"/>
    </location>
</feature>
<comment type="caution">
    <text evidence="2">The sequence shown here is derived from an EMBL/GenBank/DDBJ whole genome shotgun (WGS) entry which is preliminary data.</text>
</comment>
<organism evidence="2 3">
    <name type="scientific">Cervus elaphus hippelaphus</name>
    <name type="common">European red deer</name>
    <dbReference type="NCBI Taxonomy" id="46360"/>
    <lineage>
        <taxon>Eukaryota</taxon>
        <taxon>Metazoa</taxon>
        <taxon>Chordata</taxon>
        <taxon>Craniata</taxon>
        <taxon>Vertebrata</taxon>
        <taxon>Euteleostomi</taxon>
        <taxon>Mammalia</taxon>
        <taxon>Eutheria</taxon>
        <taxon>Laurasiatheria</taxon>
        <taxon>Artiodactyla</taxon>
        <taxon>Ruminantia</taxon>
        <taxon>Pecora</taxon>
        <taxon>Cervidae</taxon>
        <taxon>Cervinae</taxon>
        <taxon>Cervus</taxon>
    </lineage>
</organism>
<name>A0A212CRC9_CEREH</name>
<dbReference type="EMBL" id="MKHE01000014">
    <property type="protein sequence ID" value="OWK08472.1"/>
    <property type="molecule type" value="Genomic_DNA"/>
</dbReference>
<gene>
    <name evidence="2" type="ORF">Celaphus_00011160</name>
</gene>
<dbReference type="InterPro" id="IPR019347">
    <property type="entry name" value="Axonemal_dynein_light_chain"/>
</dbReference>
<protein>
    <submittedName>
        <fullName evidence="2">Uncharacterized protein</fullName>
    </submittedName>
</protein>
<dbReference type="OrthoDB" id="1927454at2759"/>
<evidence type="ECO:0000313" key="2">
    <source>
        <dbReference type="EMBL" id="OWK08472.1"/>
    </source>
</evidence>
<dbReference type="Proteomes" id="UP000242450">
    <property type="component" value="Chromosome 14"/>
</dbReference>
<dbReference type="Pfam" id="PF10211">
    <property type="entry name" value="Ax_dynein_light"/>
    <property type="match status" value="1"/>
</dbReference>
<dbReference type="PANTHER" id="PTHR23052:SF1">
    <property type="entry name" value="AXONEMAL DYNEIN LIGHT CHAIN DOMAIN-CONTAINING PROTEIN 1"/>
    <property type="match status" value="1"/>
</dbReference>
<evidence type="ECO:0000313" key="3">
    <source>
        <dbReference type="Proteomes" id="UP000242450"/>
    </source>
</evidence>
<keyword evidence="1" id="KW-0175">Coiled coil</keyword>
<reference evidence="2 3" key="1">
    <citation type="journal article" date="2018" name="Mol. Genet. Genomics">
        <title>The red deer Cervus elaphus genome CerEla1.0: sequencing, annotating, genes, and chromosomes.</title>
        <authorList>
            <person name="Bana N.A."/>
            <person name="Nyiri A."/>
            <person name="Nagy J."/>
            <person name="Frank K."/>
            <person name="Nagy T."/>
            <person name="Steger V."/>
            <person name="Schiller M."/>
            <person name="Lakatos P."/>
            <person name="Sugar L."/>
            <person name="Horn P."/>
            <person name="Barta E."/>
            <person name="Orosz L."/>
        </authorList>
    </citation>
    <scope>NUCLEOTIDE SEQUENCE [LARGE SCALE GENOMIC DNA]</scope>
    <source>
        <strain evidence="2">Hungarian</strain>
    </source>
</reference>